<sequence>MLIRSMLPDPNPQLTGNIPCGKSRCQVCNYMNRSESLFVKGKTRHPGPFNCSSANVIYLLTCNLCPSTFYIGQTNKAFRLRFNNHKSSINLNRSGFPVAKHFNSPNHNLSNLKGSRQSPQSANQSECALLL</sequence>
<reference evidence="1" key="1">
    <citation type="submission" date="2021-10" db="EMBL/GenBank/DDBJ databases">
        <title>Tropical sea cucumber genome reveals ecological adaptation and Cuvierian tubules defense mechanism.</title>
        <authorList>
            <person name="Chen T."/>
        </authorList>
    </citation>
    <scope>NUCLEOTIDE SEQUENCE</scope>
    <source>
        <strain evidence="1">Nanhai2018</strain>
        <tissue evidence="1">Muscle</tissue>
    </source>
</reference>
<proteinExistence type="predicted"/>
<dbReference type="AlphaFoldDB" id="A0A9Q1CG04"/>
<dbReference type="OrthoDB" id="9905996at2759"/>
<keyword evidence="2" id="KW-1185">Reference proteome</keyword>
<protein>
    <recommendedName>
        <fullName evidence="3">GIY-YIG domain-containing protein</fullName>
    </recommendedName>
</protein>
<evidence type="ECO:0000313" key="2">
    <source>
        <dbReference type="Proteomes" id="UP001152320"/>
    </source>
</evidence>
<dbReference type="Proteomes" id="UP001152320">
    <property type="component" value="Chromosome 4"/>
</dbReference>
<name>A0A9Q1CG04_HOLLE</name>
<dbReference type="EMBL" id="JAIZAY010000004">
    <property type="protein sequence ID" value="KAJ8044033.1"/>
    <property type="molecule type" value="Genomic_DNA"/>
</dbReference>
<evidence type="ECO:0000313" key="1">
    <source>
        <dbReference type="EMBL" id="KAJ8044033.1"/>
    </source>
</evidence>
<organism evidence="1 2">
    <name type="scientific">Holothuria leucospilota</name>
    <name type="common">Black long sea cucumber</name>
    <name type="synonym">Mertensiothuria leucospilota</name>
    <dbReference type="NCBI Taxonomy" id="206669"/>
    <lineage>
        <taxon>Eukaryota</taxon>
        <taxon>Metazoa</taxon>
        <taxon>Echinodermata</taxon>
        <taxon>Eleutherozoa</taxon>
        <taxon>Echinozoa</taxon>
        <taxon>Holothuroidea</taxon>
        <taxon>Aspidochirotacea</taxon>
        <taxon>Aspidochirotida</taxon>
        <taxon>Holothuriidae</taxon>
        <taxon>Holothuria</taxon>
    </lineage>
</organism>
<gene>
    <name evidence="1" type="ORF">HOLleu_11376</name>
</gene>
<accession>A0A9Q1CG04</accession>
<comment type="caution">
    <text evidence="1">The sequence shown here is derived from an EMBL/GenBank/DDBJ whole genome shotgun (WGS) entry which is preliminary data.</text>
</comment>
<evidence type="ECO:0008006" key="3">
    <source>
        <dbReference type="Google" id="ProtNLM"/>
    </source>
</evidence>